<proteinExistence type="predicted"/>
<reference evidence="3" key="1">
    <citation type="journal article" date="2019" name="Int. J. Syst. Evol. Microbiol.">
        <title>The Global Catalogue of Microorganisms (GCM) 10K type strain sequencing project: providing services to taxonomists for standard genome sequencing and annotation.</title>
        <authorList>
            <consortium name="The Broad Institute Genomics Platform"/>
            <consortium name="The Broad Institute Genome Sequencing Center for Infectious Disease"/>
            <person name="Wu L."/>
            <person name="Ma J."/>
        </authorList>
    </citation>
    <scope>NUCLEOTIDE SEQUENCE [LARGE SCALE GENOMIC DNA]</scope>
    <source>
        <strain evidence="3">CGMCC 1.7656</strain>
    </source>
</reference>
<sequence length="61" mass="6792">MPAMIPDNGGAPDANAIPKHSGRATKNTTNPEGRFCLMSAKNDDLFFIIEFNYNRLFEIFA</sequence>
<comment type="caution">
    <text evidence="2">The sequence shown here is derived from an EMBL/GenBank/DDBJ whole genome shotgun (WGS) entry which is preliminary data.</text>
</comment>
<evidence type="ECO:0000256" key="1">
    <source>
        <dbReference type="SAM" id="MobiDB-lite"/>
    </source>
</evidence>
<name>A0ABQ2NIW5_9FLAO</name>
<keyword evidence="3" id="KW-1185">Reference proteome</keyword>
<evidence type="ECO:0000313" key="3">
    <source>
        <dbReference type="Proteomes" id="UP000620064"/>
    </source>
</evidence>
<dbReference type="Proteomes" id="UP000620064">
    <property type="component" value="Unassembled WGS sequence"/>
</dbReference>
<organism evidence="2 3">
    <name type="scientific">Cloacibacterium rupense</name>
    <dbReference type="NCBI Taxonomy" id="517423"/>
    <lineage>
        <taxon>Bacteria</taxon>
        <taxon>Pseudomonadati</taxon>
        <taxon>Bacteroidota</taxon>
        <taxon>Flavobacteriia</taxon>
        <taxon>Flavobacteriales</taxon>
        <taxon>Weeksellaceae</taxon>
    </lineage>
</organism>
<accession>A0ABQ2NIW5</accession>
<evidence type="ECO:0000313" key="2">
    <source>
        <dbReference type="EMBL" id="GGP03134.1"/>
    </source>
</evidence>
<dbReference type="EMBL" id="BMLV01000002">
    <property type="protein sequence ID" value="GGP03134.1"/>
    <property type="molecule type" value="Genomic_DNA"/>
</dbReference>
<gene>
    <name evidence="2" type="ORF">GCM10010992_10320</name>
</gene>
<protein>
    <submittedName>
        <fullName evidence="2">Uncharacterized protein</fullName>
    </submittedName>
</protein>
<feature type="region of interest" description="Disordered" evidence="1">
    <location>
        <begin position="1"/>
        <end position="32"/>
    </location>
</feature>